<reference evidence="6" key="1">
    <citation type="submission" date="2016-10" db="EMBL/GenBank/DDBJ databases">
        <authorList>
            <person name="Varghese N."/>
            <person name="Submissions S."/>
        </authorList>
    </citation>
    <scope>NUCLEOTIDE SEQUENCE [LARGE SCALE GENOMIC DNA]</scope>
    <source>
        <strain evidence="6">DSM 28453</strain>
    </source>
</reference>
<dbReference type="GO" id="GO:0005829">
    <property type="term" value="C:cytosol"/>
    <property type="evidence" value="ECO:0007669"/>
    <property type="project" value="TreeGrafter"/>
</dbReference>
<keyword evidence="3" id="KW-0804">Transcription</keyword>
<dbReference type="GO" id="GO:0003700">
    <property type="term" value="F:DNA-binding transcription factor activity"/>
    <property type="evidence" value="ECO:0007669"/>
    <property type="project" value="InterPro"/>
</dbReference>
<evidence type="ECO:0000259" key="4">
    <source>
        <dbReference type="PROSITE" id="PS01124"/>
    </source>
</evidence>
<dbReference type="STRING" id="1280847.SAMN04488036_103214"/>
<dbReference type="Gene3D" id="1.10.10.60">
    <property type="entry name" value="Homeodomain-like"/>
    <property type="match status" value="1"/>
</dbReference>
<proteinExistence type="predicted"/>
<dbReference type="InterPro" id="IPR018060">
    <property type="entry name" value="HTH_AraC"/>
</dbReference>
<gene>
    <name evidence="5" type="ORF">SAMN04488036_103214</name>
</gene>
<evidence type="ECO:0000256" key="2">
    <source>
        <dbReference type="ARBA" id="ARBA00023125"/>
    </source>
</evidence>
<dbReference type="InterPro" id="IPR020449">
    <property type="entry name" value="Tscrpt_reg_AraC-type_HTH"/>
</dbReference>
<dbReference type="AlphaFoldDB" id="A0A1I4DM03"/>
<dbReference type="PANTHER" id="PTHR47894:SF1">
    <property type="entry name" value="HTH-TYPE TRANSCRIPTIONAL REGULATOR VQSM"/>
    <property type="match status" value="1"/>
</dbReference>
<dbReference type="InterPro" id="IPR009057">
    <property type="entry name" value="Homeodomain-like_sf"/>
</dbReference>
<protein>
    <submittedName>
        <fullName evidence="5">AraC-type DNA-binding protein</fullName>
    </submittedName>
</protein>
<dbReference type="Proteomes" id="UP000198851">
    <property type="component" value="Unassembled WGS sequence"/>
</dbReference>
<dbReference type="SUPFAM" id="SSF46689">
    <property type="entry name" value="Homeodomain-like"/>
    <property type="match status" value="1"/>
</dbReference>
<keyword evidence="2 5" id="KW-0238">DNA-binding</keyword>
<organism evidence="5 6">
    <name type="scientific">Shimia haliotis</name>
    <dbReference type="NCBI Taxonomy" id="1280847"/>
    <lineage>
        <taxon>Bacteria</taxon>
        <taxon>Pseudomonadati</taxon>
        <taxon>Pseudomonadota</taxon>
        <taxon>Alphaproteobacteria</taxon>
        <taxon>Rhodobacterales</taxon>
        <taxon>Roseobacteraceae</taxon>
    </lineage>
</organism>
<dbReference type="PRINTS" id="PR00032">
    <property type="entry name" value="HTHARAC"/>
</dbReference>
<accession>A0A1I4DM03</accession>
<name>A0A1I4DM03_9RHOB</name>
<dbReference type="EMBL" id="FOSZ01000003">
    <property type="protein sequence ID" value="SFK93377.1"/>
    <property type="molecule type" value="Genomic_DNA"/>
</dbReference>
<dbReference type="PANTHER" id="PTHR47894">
    <property type="entry name" value="HTH-TYPE TRANSCRIPTIONAL REGULATOR GADX"/>
    <property type="match status" value="1"/>
</dbReference>
<dbReference type="Pfam" id="PF12833">
    <property type="entry name" value="HTH_18"/>
    <property type="match status" value="1"/>
</dbReference>
<dbReference type="Pfam" id="PF12625">
    <property type="entry name" value="Arabinose_bd"/>
    <property type="match status" value="1"/>
</dbReference>
<dbReference type="GO" id="GO:0000976">
    <property type="term" value="F:transcription cis-regulatory region binding"/>
    <property type="evidence" value="ECO:0007669"/>
    <property type="project" value="TreeGrafter"/>
</dbReference>
<dbReference type="InterPro" id="IPR032687">
    <property type="entry name" value="AraC-type_N"/>
</dbReference>
<evidence type="ECO:0000313" key="6">
    <source>
        <dbReference type="Proteomes" id="UP000198851"/>
    </source>
</evidence>
<dbReference type="OrthoDB" id="9805730at2"/>
<keyword evidence="1" id="KW-0805">Transcription regulation</keyword>
<evidence type="ECO:0000313" key="5">
    <source>
        <dbReference type="EMBL" id="SFK93377.1"/>
    </source>
</evidence>
<dbReference type="SMART" id="SM00342">
    <property type="entry name" value="HTH_ARAC"/>
    <property type="match status" value="1"/>
</dbReference>
<keyword evidence="6" id="KW-1185">Reference proteome</keyword>
<evidence type="ECO:0000256" key="1">
    <source>
        <dbReference type="ARBA" id="ARBA00023015"/>
    </source>
</evidence>
<dbReference type="RefSeq" id="WP_093323163.1">
    <property type="nucleotide sequence ID" value="NZ_FOSZ01000003.1"/>
</dbReference>
<dbReference type="PROSITE" id="PS01124">
    <property type="entry name" value="HTH_ARAC_FAMILY_2"/>
    <property type="match status" value="1"/>
</dbReference>
<sequence>MKSVTPTHNVIWAQVLLQKIIQEGVSERDALKGLGLNPNQFNDPDARWSFDKTLTLFRRACTLTRNDLFGFDLAQSPDIVKKAGLLAYVGVSAPTVGGYLRNITRFQRVLGDASKSSLEETPDTGLLRWRYDVSTSLPTSQYAEFGAVGTVFALRDYTNRQLTPRYVHFAHLRNANTKPFEKFFGCDVAFGRSENAIAFKSSDMDVPLLTADDNLQRALLAICETTIAQLPRSPDSIARKIEKLLSERLASGSATQDNIARELGMSVRTMARRLSEEGTTFANLVNDLRKALARDYLLSSDLPLTEIAFLLGYNNAGSFSTAFRRWFGTTPRDFRKQS</sequence>
<evidence type="ECO:0000256" key="3">
    <source>
        <dbReference type="ARBA" id="ARBA00023163"/>
    </source>
</evidence>
<feature type="domain" description="HTH araC/xylS-type" evidence="4">
    <location>
        <begin position="239"/>
        <end position="337"/>
    </location>
</feature>